<gene>
    <name evidence="2" type="ORF">Daesc_005875</name>
</gene>
<feature type="domain" description="Calcineurin-like phosphoesterase" evidence="1">
    <location>
        <begin position="6"/>
        <end position="208"/>
    </location>
</feature>
<dbReference type="CDD" id="cd07379">
    <property type="entry name" value="MPP_239FB"/>
    <property type="match status" value="1"/>
</dbReference>
<dbReference type="Gene3D" id="3.60.21.10">
    <property type="match status" value="1"/>
</dbReference>
<evidence type="ECO:0000313" key="3">
    <source>
        <dbReference type="Proteomes" id="UP001369815"/>
    </source>
</evidence>
<dbReference type="InterPro" id="IPR051693">
    <property type="entry name" value="UPF0046_metallophosphoest"/>
</dbReference>
<dbReference type="PANTHER" id="PTHR12905:SF0">
    <property type="entry name" value="CALCINEURIN-LIKE PHOSPHOESTERASE DOMAIN-CONTAINING PROTEIN"/>
    <property type="match status" value="1"/>
</dbReference>
<dbReference type="GO" id="GO:0016787">
    <property type="term" value="F:hydrolase activity"/>
    <property type="evidence" value="ECO:0007669"/>
    <property type="project" value="InterPro"/>
</dbReference>
<keyword evidence="3" id="KW-1185">Reference proteome</keyword>
<dbReference type="Pfam" id="PF00149">
    <property type="entry name" value="Metallophos"/>
    <property type="match status" value="1"/>
</dbReference>
<proteinExistence type="predicted"/>
<dbReference type="InterPro" id="IPR029052">
    <property type="entry name" value="Metallo-depent_PP-like"/>
</dbReference>
<organism evidence="2 3">
    <name type="scientific">Daldinia eschscholtzii</name>
    <dbReference type="NCBI Taxonomy" id="292717"/>
    <lineage>
        <taxon>Eukaryota</taxon>
        <taxon>Fungi</taxon>
        <taxon>Dikarya</taxon>
        <taxon>Ascomycota</taxon>
        <taxon>Pezizomycotina</taxon>
        <taxon>Sordariomycetes</taxon>
        <taxon>Xylariomycetidae</taxon>
        <taxon>Xylariales</taxon>
        <taxon>Hypoxylaceae</taxon>
        <taxon>Daldinia</taxon>
    </lineage>
</organism>
<dbReference type="Proteomes" id="UP001369815">
    <property type="component" value="Unassembled WGS sequence"/>
</dbReference>
<sequence length="321" mass="35840">MGVKTRFFILSDTHGEDIPNIQHVRADVAIHCGDLTEGSKIEEFKNSLKLLRRIDAPLKLVVAGNHDITVDVPLFRKKVAEHPDVQQEDVEKVYGGFGDVHRLFKEARGDGVVLLEEGMHRFELSNGAKLTVYSSPFTPSLRDGGFHYSPEKGHDFSIEKGVDVVITHGPPRGIMDFTVYGRREGCPELLCSIARARPKLHCFGHIHEGWGAKLVTWREKINQAPSHFADIDNERSTVIEKLSNLISSKFDTPEIAEKKSKKRAKLTGEGYIKTSHCTSDDNPLEAGSQTLFVNAAIRGLSEEYPTQAPWLVDLEMPTAFQ</sequence>
<comment type="caution">
    <text evidence="2">The sequence shown here is derived from an EMBL/GenBank/DDBJ whole genome shotgun (WGS) entry which is preliminary data.</text>
</comment>
<name>A0AAX6MLN2_9PEZI</name>
<dbReference type="InterPro" id="IPR004843">
    <property type="entry name" value="Calcineurin-like_PHP"/>
</dbReference>
<reference evidence="2 3" key="1">
    <citation type="journal article" date="2024" name="Front Chem Biol">
        <title>Unveiling the potential of Daldinia eschscholtzii MFLUCC 19-0629 through bioactivity and bioinformatics studies for enhanced sustainable agriculture production.</title>
        <authorList>
            <person name="Brooks S."/>
            <person name="Weaver J.A."/>
            <person name="Klomchit A."/>
            <person name="Alharthi S.A."/>
            <person name="Onlamun T."/>
            <person name="Nurani R."/>
            <person name="Vong T.K."/>
            <person name="Alberti F."/>
            <person name="Greco C."/>
        </authorList>
    </citation>
    <scope>NUCLEOTIDE SEQUENCE [LARGE SCALE GENOMIC DNA]</scope>
    <source>
        <strain evidence="2">MFLUCC 19-0629</strain>
    </source>
</reference>
<dbReference type="PANTHER" id="PTHR12905">
    <property type="entry name" value="METALLOPHOSPHOESTERASE"/>
    <property type="match status" value="1"/>
</dbReference>
<evidence type="ECO:0000259" key="1">
    <source>
        <dbReference type="Pfam" id="PF00149"/>
    </source>
</evidence>
<evidence type="ECO:0000313" key="2">
    <source>
        <dbReference type="EMBL" id="KAK6953570.1"/>
    </source>
</evidence>
<dbReference type="SUPFAM" id="SSF56300">
    <property type="entry name" value="Metallo-dependent phosphatases"/>
    <property type="match status" value="1"/>
</dbReference>
<dbReference type="AlphaFoldDB" id="A0AAX6MLN2"/>
<dbReference type="EMBL" id="JBANMG010000005">
    <property type="protein sequence ID" value="KAK6953570.1"/>
    <property type="molecule type" value="Genomic_DNA"/>
</dbReference>
<accession>A0AAX6MLN2</accession>
<protein>
    <recommendedName>
        <fullName evidence="1">Calcineurin-like phosphoesterase domain-containing protein</fullName>
    </recommendedName>
</protein>